<organism evidence="1 2">
    <name type="scientific">Camellia lanceoleosa</name>
    <dbReference type="NCBI Taxonomy" id="1840588"/>
    <lineage>
        <taxon>Eukaryota</taxon>
        <taxon>Viridiplantae</taxon>
        <taxon>Streptophyta</taxon>
        <taxon>Embryophyta</taxon>
        <taxon>Tracheophyta</taxon>
        <taxon>Spermatophyta</taxon>
        <taxon>Magnoliopsida</taxon>
        <taxon>eudicotyledons</taxon>
        <taxon>Gunneridae</taxon>
        <taxon>Pentapetalae</taxon>
        <taxon>asterids</taxon>
        <taxon>Ericales</taxon>
        <taxon>Theaceae</taxon>
        <taxon>Camellia</taxon>
    </lineage>
</organism>
<protein>
    <submittedName>
        <fullName evidence="1">Desiccation-related protein</fullName>
    </submittedName>
</protein>
<accession>A0ACC0IP76</accession>
<proteinExistence type="predicted"/>
<reference evidence="1 2" key="1">
    <citation type="journal article" date="2022" name="Plant J.">
        <title>Chromosome-level genome of Camellia lanceoleosa provides a valuable resource for understanding genome evolution and self-incompatibility.</title>
        <authorList>
            <person name="Gong W."/>
            <person name="Xiao S."/>
            <person name="Wang L."/>
            <person name="Liao Z."/>
            <person name="Chang Y."/>
            <person name="Mo W."/>
            <person name="Hu G."/>
            <person name="Li W."/>
            <person name="Zhao G."/>
            <person name="Zhu H."/>
            <person name="Hu X."/>
            <person name="Ji K."/>
            <person name="Xiang X."/>
            <person name="Song Q."/>
            <person name="Yuan D."/>
            <person name="Jin S."/>
            <person name="Zhang L."/>
        </authorList>
    </citation>
    <scope>NUCLEOTIDE SEQUENCE [LARGE SCALE GENOMIC DNA]</scope>
    <source>
        <strain evidence="1">SQ_2022a</strain>
    </source>
</reference>
<gene>
    <name evidence="1" type="ORF">LOK49_LG02G00228</name>
</gene>
<comment type="caution">
    <text evidence="1">The sequence shown here is derived from an EMBL/GenBank/DDBJ whole genome shotgun (WGS) entry which is preliminary data.</text>
</comment>
<sequence>MSTQEIVCKAMANVQNKVAGALDKVKYEIIDVDLEGITREGFIFKAKLLVENPFTWDIPTSSISYTFKINERVIATGTIPPKSLKANAKTKIKVPIEIAYKNIPNLGKELYNILAETYVIKYELDLVLTFIGQQGIVLTIKGEKKVPSKSQLGKMLINIWMEKIKDVKNGLLG</sequence>
<dbReference type="EMBL" id="CM045760">
    <property type="protein sequence ID" value="KAI8027498.1"/>
    <property type="molecule type" value="Genomic_DNA"/>
</dbReference>
<name>A0ACC0IP76_9ERIC</name>
<dbReference type="Proteomes" id="UP001060215">
    <property type="component" value="Chromosome 3"/>
</dbReference>
<evidence type="ECO:0000313" key="2">
    <source>
        <dbReference type="Proteomes" id="UP001060215"/>
    </source>
</evidence>
<evidence type="ECO:0000313" key="1">
    <source>
        <dbReference type="EMBL" id="KAI8027498.1"/>
    </source>
</evidence>
<keyword evidence="2" id="KW-1185">Reference proteome</keyword>